<accession>A0A1X7EKB8</accession>
<dbReference type="Proteomes" id="UP000192903">
    <property type="component" value="Unassembled WGS sequence"/>
</dbReference>
<dbReference type="STRING" id="464029.SAMN02982989_1429"/>
<dbReference type="AlphaFoldDB" id="A0A1X7EKB8"/>
<dbReference type="GO" id="GO:0042956">
    <property type="term" value="P:maltodextrin transmembrane transport"/>
    <property type="evidence" value="ECO:0007669"/>
    <property type="project" value="TreeGrafter"/>
</dbReference>
<comment type="similarity">
    <text evidence="1">Belongs to the bacterial solute-binding protein 1 family.</text>
</comment>
<dbReference type="GO" id="GO:0015768">
    <property type="term" value="P:maltose transport"/>
    <property type="evidence" value="ECO:0007669"/>
    <property type="project" value="TreeGrafter"/>
</dbReference>
<evidence type="ECO:0000256" key="1">
    <source>
        <dbReference type="ARBA" id="ARBA00008520"/>
    </source>
</evidence>
<feature type="chain" id="PRO_5012168621" evidence="5">
    <location>
        <begin position="23"/>
        <end position="416"/>
    </location>
</feature>
<sequence length="416" mass="44961">MKRRTKMLVTGLALLLSQAAHASGADLVWWTMNWNEQKAKDYAAEFMKENPGINVRVEANVAGGLQSRILVALQSGSTPDLIDVQNGANVPLAETGKLEPLRDRLTAAGVKFDDILPASLDTATYNGQLYGLPFQAEAHALIYNKGAFKEAGLDPEKPPQTWAEFVDAAKKLTGKNSKGQQVYGYGVSGGGADQPGNALFRSLPFMWMNGGGILGPDNKEVIINSPASVEGVKLYVDLFTTYKVSPPSTLENDSNALRRLFQVGNVAMIPGATSDIERIRAAAPDIELGVGPLPHPEGKDPAVILGGWNFIIPKDAPNKDAAIKLAAFMSKPERQAVYTTTFPAAMSGLNDKRFADPIMDAHKEMLEYARPQPTIPQWGQIGQIYYNHLQEALLQSSTVQEAMDAAATEIKTLLSQ</sequence>
<dbReference type="PANTHER" id="PTHR30061:SF50">
    <property type="entry name" value="MALTOSE_MALTODEXTRIN-BINDING PERIPLASMIC PROTEIN"/>
    <property type="match status" value="1"/>
</dbReference>
<keyword evidence="7" id="KW-1185">Reference proteome</keyword>
<keyword evidence="3 5" id="KW-0732">Signal</keyword>
<dbReference type="RefSeq" id="WP_085421741.1">
    <property type="nucleotide sequence ID" value="NZ_FXAF01000006.1"/>
</dbReference>
<evidence type="ECO:0000256" key="3">
    <source>
        <dbReference type="ARBA" id="ARBA00022729"/>
    </source>
</evidence>
<feature type="signal peptide" evidence="5">
    <location>
        <begin position="1"/>
        <end position="22"/>
    </location>
</feature>
<dbReference type="OrthoDB" id="9805950at2"/>
<dbReference type="Gene3D" id="3.40.190.10">
    <property type="entry name" value="Periplasmic binding protein-like II"/>
    <property type="match status" value="2"/>
</dbReference>
<name>A0A1X7EKB8_9HYPH</name>
<evidence type="ECO:0000313" key="6">
    <source>
        <dbReference type="EMBL" id="SMF35353.1"/>
    </source>
</evidence>
<evidence type="ECO:0000256" key="4">
    <source>
        <dbReference type="ARBA" id="ARBA00022764"/>
    </source>
</evidence>
<keyword evidence="4" id="KW-0574">Periplasm</keyword>
<evidence type="ECO:0000256" key="5">
    <source>
        <dbReference type="SAM" id="SignalP"/>
    </source>
</evidence>
<keyword evidence="6" id="KW-0762">Sugar transport</keyword>
<dbReference type="PANTHER" id="PTHR30061">
    <property type="entry name" value="MALTOSE-BINDING PERIPLASMIC PROTEIN"/>
    <property type="match status" value="1"/>
</dbReference>
<dbReference type="CDD" id="cd14748">
    <property type="entry name" value="PBP2_UgpB"/>
    <property type="match status" value="1"/>
</dbReference>
<organism evidence="6 7">
    <name type="scientific">Xaviernesmea oryzae</name>
    <dbReference type="NCBI Taxonomy" id="464029"/>
    <lineage>
        <taxon>Bacteria</taxon>
        <taxon>Pseudomonadati</taxon>
        <taxon>Pseudomonadota</taxon>
        <taxon>Alphaproteobacteria</taxon>
        <taxon>Hyphomicrobiales</taxon>
        <taxon>Rhizobiaceae</taxon>
        <taxon>Rhizobium/Agrobacterium group</taxon>
        <taxon>Xaviernesmea</taxon>
    </lineage>
</organism>
<protein>
    <submittedName>
        <fullName evidence="6">Multiple sugar transport system substrate-binding protein</fullName>
    </submittedName>
</protein>
<proteinExistence type="inferred from homology"/>
<dbReference type="Pfam" id="PF01547">
    <property type="entry name" value="SBP_bac_1"/>
    <property type="match status" value="1"/>
</dbReference>
<dbReference type="SUPFAM" id="SSF53850">
    <property type="entry name" value="Periplasmic binding protein-like II"/>
    <property type="match status" value="1"/>
</dbReference>
<dbReference type="GO" id="GO:0055052">
    <property type="term" value="C:ATP-binding cassette (ABC) transporter complex, substrate-binding subunit-containing"/>
    <property type="evidence" value="ECO:0007669"/>
    <property type="project" value="TreeGrafter"/>
</dbReference>
<dbReference type="EMBL" id="FXAF01000006">
    <property type="protein sequence ID" value="SMF35353.1"/>
    <property type="molecule type" value="Genomic_DNA"/>
</dbReference>
<evidence type="ECO:0000313" key="7">
    <source>
        <dbReference type="Proteomes" id="UP000192903"/>
    </source>
</evidence>
<gene>
    <name evidence="6" type="ORF">SAMN02982989_1429</name>
</gene>
<reference evidence="7" key="1">
    <citation type="submission" date="2017-04" db="EMBL/GenBank/DDBJ databases">
        <authorList>
            <person name="Varghese N."/>
            <person name="Submissions S."/>
        </authorList>
    </citation>
    <scope>NUCLEOTIDE SEQUENCE [LARGE SCALE GENOMIC DNA]</scope>
    <source>
        <strain evidence="7">B4P</strain>
    </source>
</reference>
<dbReference type="InterPro" id="IPR006059">
    <property type="entry name" value="SBP"/>
</dbReference>
<keyword evidence="2" id="KW-0813">Transport</keyword>
<evidence type="ECO:0000256" key="2">
    <source>
        <dbReference type="ARBA" id="ARBA00022448"/>
    </source>
</evidence>
<dbReference type="GO" id="GO:1901982">
    <property type="term" value="F:maltose binding"/>
    <property type="evidence" value="ECO:0007669"/>
    <property type="project" value="TreeGrafter"/>
</dbReference>